<reference evidence="2" key="1">
    <citation type="submission" date="2018-06" db="EMBL/GenBank/DDBJ databases">
        <authorList>
            <person name="Zhirakovskaya E."/>
        </authorList>
    </citation>
    <scope>NUCLEOTIDE SEQUENCE</scope>
</reference>
<accession>A0A3B0RX56</accession>
<evidence type="ECO:0000313" key="2">
    <source>
        <dbReference type="EMBL" id="VAV96012.1"/>
    </source>
</evidence>
<protein>
    <submittedName>
        <fullName evidence="2">Uncharacterized protein</fullName>
    </submittedName>
</protein>
<sequence>MNPLNRLFRKTEPLDKKQSAVA</sequence>
<feature type="non-terminal residue" evidence="2">
    <location>
        <position position="22"/>
    </location>
</feature>
<evidence type="ECO:0000256" key="1">
    <source>
        <dbReference type="SAM" id="MobiDB-lite"/>
    </source>
</evidence>
<dbReference type="AlphaFoldDB" id="A0A3B0RX56"/>
<feature type="region of interest" description="Disordered" evidence="1">
    <location>
        <begin position="1"/>
        <end position="22"/>
    </location>
</feature>
<feature type="compositionally biased region" description="Basic and acidic residues" evidence="1">
    <location>
        <begin position="9"/>
        <end position="22"/>
    </location>
</feature>
<proteinExistence type="predicted"/>
<name>A0A3B0RX56_9ZZZZ</name>
<dbReference type="EMBL" id="UOED01000106">
    <property type="protein sequence ID" value="VAV96012.1"/>
    <property type="molecule type" value="Genomic_DNA"/>
</dbReference>
<gene>
    <name evidence="2" type="ORF">MNBD_ALPHA02-1337</name>
</gene>
<organism evidence="2">
    <name type="scientific">hydrothermal vent metagenome</name>
    <dbReference type="NCBI Taxonomy" id="652676"/>
    <lineage>
        <taxon>unclassified sequences</taxon>
        <taxon>metagenomes</taxon>
        <taxon>ecological metagenomes</taxon>
    </lineage>
</organism>